<protein>
    <submittedName>
        <fullName evidence="1">Uncharacterized protein</fullName>
    </submittedName>
</protein>
<name>A0A7X2J1W1_9BACI</name>
<dbReference type="InterPro" id="IPR029058">
    <property type="entry name" value="AB_hydrolase_fold"/>
</dbReference>
<keyword evidence="2" id="KW-1185">Reference proteome</keyword>
<dbReference type="RefSeq" id="WP_154309392.1">
    <property type="nucleotide sequence ID" value="NZ_WKKI01000051.1"/>
</dbReference>
<dbReference type="SUPFAM" id="SSF53474">
    <property type="entry name" value="alpha/beta-Hydrolases"/>
    <property type="match status" value="1"/>
</dbReference>
<comment type="caution">
    <text evidence="1">The sequence shown here is derived from an EMBL/GenBank/DDBJ whole genome shotgun (WGS) entry which is preliminary data.</text>
</comment>
<proteinExistence type="predicted"/>
<sequence length="699" mass="77526">MDNLVVPKISKDSTTDQELVQLAGLHAYLEYENDHKIDIEGKEFLVYNTNYDHPTGLDALTLKNENTGEFIIAFVGTDAHAEYGMQDLKTNVKLLNGVTPPQLQEANAYFQSMQAELAKSGHEISYVCGNSLGGALANSVAVQNPNVKSVTINPALLPSGMVVNGADYSNISNYISQYDILNLSTGAGKLDHRVPGNQFEIHHGIPSNDALVPNHTGYVRKDSQHVPYYESGEPGTVDYVKIYMDAHEHIVTSVWTGEPLYGGKSIPIKIDREQLLRLGSGLETRVLDRLKRTQTYIDSSAAIVKAEGSEIDQRLTALRNIFQGMLRKESKQLLNENNRKLREMVSSLHIFLDKLEVRCRSLNTILNSPPMELFEFLTKTDISVESICQEMRNKLSELEDGVDHLSSKLFEISMNHIAEVLKGGQSTLYDFVVGELESHLLIVQQNQEKAMGQVTEYQSQVVATGEKFHALDVSLSQQNRGIGALQVSDVQKTNTVSLEESPYMLSNMRIKQIAAEAATECFKTATYPLIIGLTNMINSAIIIMEALGETARFQIKTATNLGLYGNIPGLALSLFSDFDSRVKRAVNDALLPLEDFLETIKGIRKGMTALQENYPALITNLEPYINDALFNNSRFNNVAIYNTAALSILKDLQSLFDDIVYQLAHNHGKAIEALQLTGYDILQNMGKLESQLERGTLNG</sequence>
<dbReference type="EMBL" id="WKKI01000051">
    <property type="protein sequence ID" value="MRX73936.1"/>
    <property type="molecule type" value="Genomic_DNA"/>
</dbReference>
<reference evidence="1 2" key="1">
    <citation type="submission" date="2019-11" db="EMBL/GenBank/DDBJ databases">
        <title>Bacillus lacus genome.</title>
        <authorList>
            <person name="Allen C.J."/>
            <person name="Newman J.D."/>
        </authorList>
    </citation>
    <scope>NUCLEOTIDE SEQUENCE [LARGE SCALE GENOMIC DNA]</scope>
    <source>
        <strain evidence="1 2">KCTC 33946</strain>
    </source>
</reference>
<gene>
    <name evidence="1" type="ORF">GJU40_17525</name>
</gene>
<organism evidence="1 2">
    <name type="scientific">Metabacillus lacus</name>
    <dbReference type="NCBI Taxonomy" id="1983721"/>
    <lineage>
        <taxon>Bacteria</taxon>
        <taxon>Bacillati</taxon>
        <taxon>Bacillota</taxon>
        <taxon>Bacilli</taxon>
        <taxon>Bacillales</taxon>
        <taxon>Bacillaceae</taxon>
        <taxon>Metabacillus</taxon>
    </lineage>
</organism>
<dbReference type="AlphaFoldDB" id="A0A7X2J1W1"/>
<dbReference type="Proteomes" id="UP000448867">
    <property type="component" value="Unassembled WGS sequence"/>
</dbReference>
<dbReference type="NCBIfam" id="NF047388">
    <property type="entry name" value="SA1320_fam"/>
    <property type="match status" value="1"/>
</dbReference>
<evidence type="ECO:0000313" key="1">
    <source>
        <dbReference type="EMBL" id="MRX73936.1"/>
    </source>
</evidence>
<accession>A0A7X2J1W1</accession>
<dbReference type="OrthoDB" id="2747668at2"/>
<evidence type="ECO:0000313" key="2">
    <source>
        <dbReference type="Proteomes" id="UP000448867"/>
    </source>
</evidence>